<dbReference type="Proteomes" id="UP001162031">
    <property type="component" value="Unassembled WGS sequence"/>
</dbReference>
<evidence type="ECO:0000256" key="4">
    <source>
        <dbReference type="SAM" id="MobiDB-lite"/>
    </source>
</evidence>
<gene>
    <name evidence="5" type="ORF">HBR001_LOCUS5899</name>
</gene>
<feature type="compositionally biased region" description="Basic and acidic residues" evidence="4">
    <location>
        <begin position="288"/>
        <end position="298"/>
    </location>
</feature>
<feature type="region of interest" description="Disordered" evidence="4">
    <location>
        <begin position="74"/>
        <end position="128"/>
    </location>
</feature>
<evidence type="ECO:0000256" key="3">
    <source>
        <dbReference type="SAM" id="Coils"/>
    </source>
</evidence>
<evidence type="ECO:0000313" key="6">
    <source>
        <dbReference type="Proteomes" id="UP001162031"/>
    </source>
</evidence>
<proteinExistence type="predicted"/>
<feature type="compositionally biased region" description="Polar residues" evidence="4">
    <location>
        <begin position="256"/>
        <end position="266"/>
    </location>
</feature>
<feature type="compositionally biased region" description="Polar residues" evidence="4">
    <location>
        <begin position="96"/>
        <end position="107"/>
    </location>
</feature>
<name>A0AAV0UD89_HYABA</name>
<evidence type="ECO:0008006" key="7">
    <source>
        <dbReference type="Google" id="ProtNLM"/>
    </source>
</evidence>
<reference evidence="5" key="1">
    <citation type="submission" date="2022-12" db="EMBL/GenBank/DDBJ databases">
        <authorList>
            <person name="Webb A."/>
        </authorList>
    </citation>
    <scope>NUCLEOTIDE SEQUENCE</scope>
    <source>
        <strain evidence="5">Hp1</strain>
    </source>
</reference>
<feature type="region of interest" description="Disordered" evidence="4">
    <location>
        <begin position="1"/>
        <end position="55"/>
    </location>
</feature>
<dbReference type="GO" id="GO:0005634">
    <property type="term" value="C:nucleus"/>
    <property type="evidence" value="ECO:0007669"/>
    <property type="project" value="UniProtKB-SubCell"/>
</dbReference>
<feature type="region of interest" description="Disordered" evidence="4">
    <location>
        <begin position="181"/>
        <end position="322"/>
    </location>
</feature>
<dbReference type="InterPro" id="IPR012890">
    <property type="entry name" value="GCFC2-like"/>
</dbReference>
<feature type="compositionally biased region" description="Low complexity" evidence="4">
    <location>
        <begin position="77"/>
        <end position="90"/>
    </location>
</feature>
<feature type="coiled-coil region" evidence="3">
    <location>
        <begin position="338"/>
        <end position="379"/>
    </location>
</feature>
<evidence type="ECO:0000313" key="5">
    <source>
        <dbReference type="EMBL" id="CAI5733624.1"/>
    </source>
</evidence>
<keyword evidence="6" id="KW-1185">Reference proteome</keyword>
<dbReference type="EMBL" id="CANTFL010001207">
    <property type="protein sequence ID" value="CAI5733624.1"/>
    <property type="molecule type" value="Genomic_DNA"/>
</dbReference>
<dbReference type="GO" id="GO:0000398">
    <property type="term" value="P:mRNA splicing, via spliceosome"/>
    <property type="evidence" value="ECO:0007669"/>
    <property type="project" value="InterPro"/>
</dbReference>
<evidence type="ECO:0000256" key="2">
    <source>
        <dbReference type="ARBA" id="ARBA00023242"/>
    </source>
</evidence>
<dbReference type="AlphaFoldDB" id="A0AAV0UD89"/>
<feature type="compositionally biased region" description="Basic and acidic residues" evidence="4">
    <location>
        <begin position="181"/>
        <end position="196"/>
    </location>
</feature>
<comment type="subcellular location">
    <subcellularLocation>
        <location evidence="1">Nucleus</location>
    </subcellularLocation>
</comment>
<feature type="compositionally biased region" description="Polar residues" evidence="4">
    <location>
        <begin position="218"/>
        <end position="233"/>
    </location>
</feature>
<protein>
    <recommendedName>
        <fullName evidence="7">GCF C-terminal domain-containing protein</fullName>
    </recommendedName>
</protein>
<dbReference type="PANTHER" id="PTHR12214">
    <property type="entry name" value="GC-RICH SEQUENCE DNA-BINDING FACTOR"/>
    <property type="match status" value="1"/>
</dbReference>
<feature type="compositionally biased region" description="Basic residues" evidence="4">
    <location>
        <begin position="1"/>
        <end position="16"/>
    </location>
</feature>
<dbReference type="PANTHER" id="PTHR12214:SF0">
    <property type="entry name" value="LD29489P"/>
    <property type="match status" value="1"/>
</dbReference>
<sequence>MFRSKIKSGGASRKKRRDVEVGGDADGPSASVEIAGVPDDALPVASDAEAAGHDLQGLEQLRWNRRARPVKSVMTFSSKSASVKSSGSSSRDGVYAQSQQSDASTRLSFEDGEETAESMATTTSTKKRKMRPNIVVYSTRDVKLETRKSGCYSAEMLATLKSEQSVLLSRHAEMDVIVEVEKGNEEREASSVHGREEEEFIALDGRTKTNRTRKSVTFGAQSQDSSETGASSVQDREEEEFIALDGRTKTTRTRKSVTFGTQLQDSSRSETAEVMDEVSDGGEEEEEQSRRWEEELMRRAGQRVSRPSDDPSGSRLSDGQPIYPTRKKVTCVSLGTVLGKLEKSAESTLLERERASRELARLEAETALIETALVQQQEELRTSSEEFEYFQDVGDFVEGLSSCLRAKVPIIEATRNRVVQSRICRVQDKRKEEQYDVAEAIKRYIGSGNLEAGDIMGLNQSDVQSSAGVSAASSMQDSARATRLRKSYQAHFNESYVTDERHMEDDLFADAIDEFSSLEHVCGRFQEWKAKFAQVYEDVFCELAQEKLFAPYVQAELLYWDPLGVADAPSELAKCWSLDDFAWYRALHRHVSKASDDTNGGHVDGPILYQLRHVLLENVRVAVSSYYDPYSSLQARSLAQVLDELDRRGYAAHVEGAVQAVVKTVLETVTSETKRTVLIALDRDAAASSDDVHAFARYLLEKFTALQDNLLTLFVALPRGPLTTSAFRCLLYVLRHLLAYVRHCHETQKTHLVAMATQVVRQLAGSSYVLELLSDPSQERELQHVLDLFASLRPPVAQANLSST</sequence>
<accession>A0AAV0UD89</accession>
<dbReference type="GO" id="GO:0003677">
    <property type="term" value="F:DNA binding"/>
    <property type="evidence" value="ECO:0007669"/>
    <property type="project" value="InterPro"/>
</dbReference>
<evidence type="ECO:0000256" key="1">
    <source>
        <dbReference type="ARBA" id="ARBA00004123"/>
    </source>
</evidence>
<feature type="compositionally biased region" description="Acidic residues" evidence="4">
    <location>
        <begin position="273"/>
        <end position="287"/>
    </location>
</feature>
<comment type="caution">
    <text evidence="5">The sequence shown here is derived from an EMBL/GenBank/DDBJ whole genome shotgun (WGS) entry which is preliminary data.</text>
</comment>
<organism evidence="5 6">
    <name type="scientific">Hyaloperonospora brassicae</name>
    <name type="common">Brassica downy mildew</name>
    <name type="synonym">Peronospora brassicae</name>
    <dbReference type="NCBI Taxonomy" id="162125"/>
    <lineage>
        <taxon>Eukaryota</taxon>
        <taxon>Sar</taxon>
        <taxon>Stramenopiles</taxon>
        <taxon>Oomycota</taxon>
        <taxon>Peronosporomycetes</taxon>
        <taxon>Peronosporales</taxon>
        <taxon>Peronosporaceae</taxon>
        <taxon>Hyaloperonospora</taxon>
    </lineage>
</organism>
<keyword evidence="3" id="KW-0175">Coiled coil</keyword>
<keyword evidence="2" id="KW-0539">Nucleus</keyword>